<evidence type="ECO:0000313" key="1">
    <source>
        <dbReference type="EMBL" id="RDX91525.1"/>
    </source>
</evidence>
<dbReference type="EMBL" id="QJKJ01005096">
    <property type="protein sequence ID" value="RDX91525.1"/>
    <property type="molecule type" value="Genomic_DNA"/>
</dbReference>
<dbReference type="AlphaFoldDB" id="A0A371GLV1"/>
<keyword evidence="2" id="KW-1185">Reference proteome</keyword>
<sequence length="103" mass="11797">MLLSRKECYAIVLEMLPHKLKDLGCFTTPTLWALMTTHILRSIELQPTNISLHLANRTITHPRGIVEDILKDDTVPIILGQPFFCHKKGDNRCREGRTSLKTM</sequence>
<proteinExistence type="predicted"/>
<dbReference type="PANTHER" id="PTHR33067">
    <property type="entry name" value="RNA-DIRECTED DNA POLYMERASE-RELATED"/>
    <property type="match status" value="1"/>
</dbReference>
<reference evidence="1" key="1">
    <citation type="submission" date="2018-05" db="EMBL/GenBank/DDBJ databases">
        <title>Draft genome of Mucuna pruriens seed.</title>
        <authorList>
            <person name="Nnadi N.E."/>
            <person name="Vos R."/>
            <person name="Hasami M.H."/>
            <person name="Devisetty U.K."/>
            <person name="Aguiy J.C."/>
        </authorList>
    </citation>
    <scope>NUCLEOTIDE SEQUENCE [LARGE SCALE GENOMIC DNA]</scope>
    <source>
        <strain evidence="1">JCA_2017</strain>
    </source>
</reference>
<dbReference type="Proteomes" id="UP000257109">
    <property type="component" value="Unassembled WGS sequence"/>
</dbReference>
<protein>
    <submittedName>
        <fullName evidence="1">Uncharacterized protein</fullName>
    </submittedName>
</protein>
<gene>
    <name evidence="1" type="ORF">CR513_26481</name>
</gene>
<organism evidence="1 2">
    <name type="scientific">Mucuna pruriens</name>
    <name type="common">Velvet bean</name>
    <name type="synonym">Dolichos pruriens</name>
    <dbReference type="NCBI Taxonomy" id="157652"/>
    <lineage>
        <taxon>Eukaryota</taxon>
        <taxon>Viridiplantae</taxon>
        <taxon>Streptophyta</taxon>
        <taxon>Embryophyta</taxon>
        <taxon>Tracheophyta</taxon>
        <taxon>Spermatophyta</taxon>
        <taxon>Magnoliopsida</taxon>
        <taxon>eudicotyledons</taxon>
        <taxon>Gunneridae</taxon>
        <taxon>Pentapetalae</taxon>
        <taxon>rosids</taxon>
        <taxon>fabids</taxon>
        <taxon>Fabales</taxon>
        <taxon>Fabaceae</taxon>
        <taxon>Papilionoideae</taxon>
        <taxon>50 kb inversion clade</taxon>
        <taxon>NPAAA clade</taxon>
        <taxon>indigoferoid/millettioid clade</taxon>
        <taxon>Phaseoleae</taxon>
        <taxon>Mucuna</taxon>
    </lineage>
</organism>
<evidence type="ECO:0000313" key="2">
    <source>
        <dbReference type="Proteomes" id="UP000257109"/>
    </source>
</evidence>
<dbReference type="PANTHER" id="PTHR33067:SF9">
    <property type="entry name" value="RNA-DIRECTED DNA POLYMERASE"/>
    <property type="match status" value="1"/>
</dbReference>
<name>A0A371GLV1_MUCPR</name>
<accession>A0A371GLV1</accession>
<feature type="non-terminal residue" evidence="1">
    <location>
        <position position="1"/>
    </location>
</feature>
<comment type="caution">
    <text evidence="1">The sequence shown here is derived from an EMBL/GenBank/DDBJ whole genome shotgun (WGS) entry which is preliminary data.</text>
</comment>